<dbReference type="WBParaSite" id="ACRNAN_scaffold3339.g13169.t1">
    <property type="protein sequence ID" value="ACRNAN_scaffold3339.g13169.t1"/>
    <property type="gene ID" value="ACRNAN_scaffold3339.g13169"/>
</dbReference>
<dbReference type="GO" id="GO:0043325">
    <property type="term" value="F:phosphatidylinositol-3,4-bisphosphate binding"/>
    <property type="evidence" value="ECO:0007669"/>
    <property type="project" value="TreeGrafter"/>
</dbReference>
<dbReference type="AlphaFoldDB" id="A0A914DND1"/>
<evidence type="ECO:0000256" key="1">
    <source>
        <dbReference type="ARBA" id="ARBA00022737"/>
    </source>
</evidence>
<evidence type="ECO:0000313" key="5">
    <source>
        <dbReference type="Proteomes" id="UP000887540"/>
    </source>
</evidence>
<evidence type="ECO:0000313" key="6">
    <source>
        <dbReference type="WBParaSite" id="ACRNAN_scaffold3339.g13169.t1"/>
    </source>
</evidence>
<dbReference type="GO" id="GO:0010314">
    <property type="term" value="F:phosphatidylinositol-5-phosphate binding"/>
    <property type="evidence" value="ECO:0007669"/>
    <property type="project" value="TreeGrafter"/>
</dbReference>
<dbReference type="GO" id="GO:0070273">
    <property type="term" value="F:phosphatidylinositol-4-phosphate binding"/>
    <property type="evidence" value="ECO:0007669"/>
    <property type="project" value="TreeGrafter"/>
</dbReference>
<sequence length="592" mass="68880">MINLRKQRQKFNRNSLLVTGSSQDALIQIVLNAGCFENKDLGTLNSKDSLSAYNFLCSLLAFSLKVFNENDSTNKLANIIVLIDATRVPVKALRLILKACQNALAYKIKQAIIIELDRFFNQQRISLDILLESYDFKTTLSSRTKLWKYVNVVDLAECFTGINTMEWTNIQMKFDEHFSANPFYITKSAPHITTARVSKFLKKDQSIFIELSSKNNFTTSRIEIQNAEWYSQVDSTPTNSHAPENEQALEIPPDPTSTPEPDPIPEKVLHLLDDQKSAIFELLTWIHEPGEKWLTSLDDIGESIDEARQLEKEHRQMSTKMEEIVDQSTELQEVVEYLFKSEHSQHYEPLNELVKKLISAVHTFRSKVNQQSLLRANSIRLFEIICEFNKESDTLLKSLCSDVKNVDETSFQMEIDELDKKLRDVEEKFEMTIEVCSAFCNLLREGESNTSERRKSDIEFIKEQLTSATERRKRCYELVDLHKLKLQQTIQLLTCEKDEEQAIKWLEEILNSLRADNHRFHDRTINMSTKIIRFEETSSSIHEYGKQLCQVALLLRRSLRLEVLPQMQISEKLENVWKELTQLINQKKNFYL</sequence>
<dbReference type="GO" id="GO:0080025">
    <property type="term" value="F:phosphatidylinositol-3,5-bisphosphate binding"/>
    <property type="evidence" value="ECO:0007669"/>
    <property type="project" value="TreeGrafter"/>
</dbReference>
<dbReference type="SUPFAM" id="SSF46966">
    <property type="entry name" value="Spectrin repeat"/>
    <property type="match status" value="2"/>
</dbReference>
<feature type="domain" description="SESTD1-like spectrin repeats region" evidence="4">
    <location>
        <begin position="378"/>
        <end position="480"/>
    </location>
</feature>
<dbReference type="GO" id="GO:0032266">
    <property type="term" value="F:phosphatidylinositol-3-phosphate binding"/>
    <property type="evidence" value="ECO:0007669"/>
    <property type="project" value="TreeGrafter"/>
</dbReference>
<feature type="coiled-coil region" evidence="2">
    <location>
        <begin position="408"/>
        <end position="435"/>
    </location>
</feature>
<dbReference type="GO" id="GO:0005546">
    <property type="term" value="F:phosphatidylinositol-4,5-bisphosphate binding"/>
    <property type="evidence" value="ECO:0007669"/>
    <property type="project" value="TreeGrafter"/>
</dbReference>
<evidence type="ECO:0000259" key="4">
    <source>
        <dbReference type="Pfam" id="PF24915"/>
    </source>
</evidence>
<reference evidence="6" key="1">
    <citation type="submission" date="2022-11" db="UniProtKB">
        <authorList>
            <consortium name="WormBaseParasite"/>
        </authorList>
    </citation>
    <scope>IDENTIFICATION</scope>
</reference>
<dbReference type="PANTHER" id="PTHR46607:SF1">
    <property type="entry name" value="SEC14 DOMAIN AND SPECTRIN REPEAT-CONTAINING PROTEIN 1"/>
    <property type="match status" value="1"/>
</dbReference>
<keyword evidence="2" id="KW-0175">Coiled coil</keyword>
<feature type="region of interest" description="Disordered" evidence="3">
    <location>
        <begin position="233"/>
        <end position="263"/>
    </location>
</feature>
<organism evidence="5 6">
    <name type="scientific">Acrobeloides nanus</name>
    <dbReference type="NCBI Taxonomy" id="290746"/>
    <lineage>
        <taxon>Eukaryota</taxon>
        <taxon>Metazoa</taxon>
        <taxon>Ecdysozoa</taxon>
        <taxon>Nematoda</taxon>
        <taxon>Chromadorea</taxon>
        <taxon>Rhabditida</taxon>
        <taxon>Tylenchina</taxon>
        <taxon>Cephalobomorpha</taxon>
        <taxon>Cephaloboidea</taxon>
        <taxon>Cephalobidae</taxon>
        <taxon>Acrobeloides</taxon>
    </lineage>
</organism>
<keyword evidence="1" id="KW-0677">Repeat</keyword>
<protein>
    <submittedName>
        <fullName evidence="6">CRAL-TRIO domain-containing protein</fullName>
    </submittedName>
</protein>
<dbReference type="Gene3D" id="1.20.58.60">
    <property type="match status" value="1"/>
</dbReference>
<dbReference type="Proteomes" id="UP000887540">
    <property type="component" value="Unplaced"/>
</dbReference>
<accession>A0A914DND1</accession>
<keyword evidence="5" id="KW-1185">Reference proteome</keyword>
<evidence type="ECO:0000256" key="2">
    <source>
        <dbReference type="SAM" id="Coils"/>
    </source>
</evidence>
<proteinExistence type="predicted"/>
<dbReference type="PANTHER" id="PTHR46607">
    <property type="entry name" value="SEC14 DOMAIN AND SPECTRIN REPEAT-CONTAINING PROTEIN 1"/>
    <property type="match status" value="1"/>
</dbReference>
<feature type="compositionally biased region" description="Polar residues" evidence="3">
    <location>
        <begin position="233"/>
        <end position="242"/>
    </location>
</feature>
<dbReference type="InterPro" id="IPR056804">
    <property type="entry name" value="Spectrin_SESTD1"/>
</dbReference>
<evidence type="ECO:0000256" key="3">
    <source>
        <dbReference type="SAM" id="MobiDB-lite"/>
    </source>
</evidence>
<name>A0A914DND1_9BILA</name>
<feature type="compositionally biased region" description="Pro residues" evidence="3">
    <location>
        <begin position="252"/>
        <end position="262"/>
    </location>
</feature>
<dbReference type="Pfam" id="PF24915">
    <property type="entry name" value="Spectrin_SESTD1"/>
    <property type="match status" value="1"/>
</dbReference>